<keyword evidence="2" id="KW-1185">Reference proteome</keyword>
<dbReference type="AlphaFoldDB" id="A0A090DVF5"/>
<protein>
    <submittedName>
        <fullName evidence="1">Uncharacterized protein</fullName>
    </submittedName>
</protein>
<name>A0A090DVF5_9BACT</name>
<dbReference type="EMBL" id="CCEJ010000001">
    <property type="protein sequence ID" value="CDR32974.1"/>
    <property type="molecule type" value="Genomic_DNA"/>
</dbReference>
<dbReference type="Proteomes" id="UP000031552">
    <property type="component" value="Unassembled WGS sequence"/>
</dbReference>
<evidence type="ECO:0000313" key="1">
    <source>
        <dbReference type="EMBL" id="CDR32974.1"/>
    </source>
</evidence>
<gene>
    <name evidence="1" type="ORF">CSEC_0134</name>
</gene>
<proteinExistence type="predicted"/>
<accession>A0A090DVF5</accession>
<comment type="caution">
    <text evidence="1">The sequence shown here is derived from an EMBL/GenBank/DDBJ whole genome shotgun (WGS) entry which is preliminary data.</text>
</comment>
<reference evidence="1" key="1">
    <citation type="submission" date="2013-12" db="EMBL/GenBank/DDBJ databases">
        <authorList>
            <person name="Linke B."/>
        </authorList>
    </citation>
    <scope>NUCLEOTIDE SEQUENCE [LARGE SCALE GENOMIC DNA]</scope>
    <source>
        <strain evidence="1">CRIB-18</strain>
    </source>
</reference>
<sequence length="146" mass="16928">MSCEVQKYITASPRTPSLFERFMEINRGEKNTLKRKKAWEECLELSEEVASYSTTIFLGLGTITFFCLKKFPKTALLLNLLFLIPALLFRDVEIVSAKAQEILKATHQKISTPQELAAKLLEDTWFMNKFFTNLLIRQLNKRTFSL</sequence>
<dbReference type="RefSeq" id="WP_041016482.1">
    <property type="nucleotide sequence ID" value="NZ_CCEJ010000001.1"/>
</dbReference>
<evidence type="ECO:0000313" key="2">
    <source>
        <dbReference type="Proteomes" id="UP000031552"/>
    </source>
</evidence>
<dbReference type="STRING" id="1437425.CSEC_0134"/>
<organism evidence="1 2">
    <name type="scientific">Candidatus Criblamydia sequanensis CRIB-18</name>
    <dbReference type="NCBI Taxonomy" id="1437425"/>
    <lineage>
        <taxon>Bacteria</taxon>
        <taxon>Pseudomonadati</taxon>
        <taxon>Chlamydiota</taxon>
        <taxon>Chlamydiia</taxon>
        <taxon>Parachlamydiales</taxon>
        <taxon>Candidatus Criblamydiaceae</taxon>
        <taxon>Candidatus Criblamydia</taxon>
    </lineage>
</organism>
<reference evidence="1" key="2">
    <citation type="submission" date="2014-09" db="EMBL/GenBank/DDBJ databases">
        <title>Criblamydia sequanensis harbors a mega-plasmid encoding arsenite resistance.</title>
        <authorList>
            <person name="Bertelli C."/>
            <person name="Goesmann A."/>
            <person name="Greub G."/>
        </authorList>
    </citation>
    <scope>NUCLEOTIDE SEQUENCE [LARGE SCALE GENOMIC DNA]</scope>
    <source>
        <strain evidence="1">CRIB-18</strain>
    </source>
</reference>